<dbReference type="Gene3D" id="3.20.20.30">
    <property type="entry name" value="Luciferase-like domain"/>
    <property type="match status" value="1"/>
</dbReference>
<dbReference type="InterPro" id="IPR036661">
    <property type="entry name" value="Luciferase-like_sf"/>
</dbReference>
<reference evidence="4" key="1">
    <citation type="submission" date="2015-08" db="EMBL/GenBank/DDBJ databases">
        <title>Fjat-14210 dsm16467.</title>
        <authorList>
            <person name="Liu B."/>
            <person name="Wang J."/>
            <person name="Zhu Y."/>
            <person name="Liu G."/>
            <person name="Chen Q."/>
            <person name="Chen Z."/>
            <person name="Lan J."/>
            <person name="Che J."/>
            <person name="Ge C."/>
            <person name="Shi H."/>
            <person name="Pan Z."/>
            <person name="Liu X."/>
        </authorList>
    </citation>
    <scope>NUCLEOTIDE SEQUENCE [LARGE SCALE GENOMIC DNA]</scope>
    <source>
        <strain evidence="4">DSM 16467</strain>
    </source>
</reference>
<dbReference type="NCBIfam" id="TIGR03558">
    <property type="entry name" value="oxido_grp_1"/>
    <property type="match status" value="1"/>
</dbReference>
<dbReference type="OrthoDB" id="9780518at2"/>
<evidence type="ECO:0000256" key="1">
    <source>
        <dbReference type="ARBA" id="ARBA00007789"/>
    </source>
</evidence>
<keyword evidence="4" id="KW-1185">Reference proteome</keyword>
<dbReference type="STRING" id="284581.AMD01_10415"/>
<dbReference type="SUPFAM" id="SSF51679">
    <property type="entry name" value="Bacterial luciferase-like"/>
    <property type="match status" value="1"/>
</dbReference>
<dbReference type="AlphaFoldDB" id="A0A0M0L5V1"/>
<dbReference type="EMBL" id="LILC01000013">
    <property type="protein sequence ID" value="KOO46262.1"/>
    <property type="molecule type" value="Genomic_DNA"/>
</dbReference>
<dbReference type="PANTHER" id="PTHR30137">
    <property type="entry name" value="LUCIFERASE-LIKE MONOOXYGENASE"/>
    <property type="match status" value="1"/>
</dbReference>
<comment type="caution">
    <text evidence="3">The sequence shown here is derived from an EMBL/GenBank/DDBJ whole genome shotgun (WGS) entry which is preliminary data.</text>
</comment>
<dbReference type="RefSeq" id="WP_053401334.1">
    <property type="nucleotide sequence ID" value="NZ_LILC01000013.1"/>
</dbReference>
<comment type="similarity">
    <text evidence="1">To bacterial alkanal monooxygenase alpha and beta chains.</text>
</comment>
<protein>
    <submittedName>
        <fullName evidence="3">Luciferase</fullName>
    </submittedName>
</protein>
<dbReference type="GO" id="GO:0005829">
    <property type="term" value="C:cytosol"/>
    <property type="evidence" value="ECO:0007669"/>
    <property type="project" value="TreeGrafter"/>
</dbReference>
<dbReference type="GO" id="GO:0016705">
    <property type="term" value="F:oxidoreductase activity, acting on paired donors, with incorporation or reduction of molecular oxygen"/>
    <property type="evidence" value="ECO:0007669"/>
    <property type="project" value="InterPro"/>
</dbReference>
<name>A0A0M0L5V1_9BACI</name>
<organism evidence="3 4">
    <name type="scientific">Priestia koreensis</name>
    <dbReference type="NCBI Taxonomy" id="284581"/>
    <lineage>
        <taxon>Bacteria</taxon>
        <taxon>Bacillati</taxon>
        <taxon>Bacillota</taxon>
        <taxon>Bacilli</taxon>
        <taxon>Bacillales</taxon>
        <taxon>Bacillaceae</taxon>
        <taxon>Priestia</taxon>
    </lineage>
</organism>
<evidence type="ECO:0000313" key="3">
    <source>
        <dbReference type="EMBL" id="KOO46262.1"/>
    </source>
</evidence>
<dbReference type="InterPro" id="IPR011251">
    <property type="entry name" value="Luciferase-like_dom"/>
</dbReference>
<dbReference type="InterPro" id="IPR019949">
    <property type="entry name" value="CmoO-like"/>
</dbReference>
<feature type="domain" description="Luciferase-like" evidence="2">
    <location>
        <begin position="1"/>
        <end position="301"/>
    </location>
</feature>
<evidence type="ECO:0000313" key="4">
    <source>
        <dbReference type="Proteomes" id="UP000037558"/>
    </source>
</evidence>
<evidence type="ECO:0000259" key="2">
    <source>
        <dbReference type="Pfam" id="PF00296"/>
    </source>
</evidence>
<dbReference type="CDD" id="cd00347">
    <property type="entry name" value="Flavin_utilizing_monoxygenases"/>
    <property type="match status" value="1"/>
</dbReference>
<dbReference type="Proteomes" id="UP000037558">
    <property type="component" value="Unassembled WGS sequence"/>
</dbReference>
<dbReference type="InterPro" id="IPR050766">
    <property type="entry name" value="Bact_Lucif_Oxidored"/>
</dbReference>
<dbReference type="Pfam" id="PF00296">
    <property type="entry name" value="Bac_luciferase"/>
    <property type="match status" value="1"/>
</dbReference>
<dbReference type="PATRIC" id="fig|284581.3.peg.2176"/>
<dbReference type="PANTHER" id="PTHR30137:SF19">
    <property type="entry name" value="LUCIFERASE-LIKE MONOOXYGENASE"/>
    <property type="match status" value="1"/>
</dbReference>
<gene>
    <name evidence="3" type="ORF">AMD01_10415</name>
</gene>
<sequence length="333" mass="37233">MKVSILDQSPVVANGTQTEALQQSLRLAQAGERWGYERYWIAEHHDLKGLACSNPDVMLSYIGAQTSTIRIGAGAVLLPHYKPYKVAETYNMLATLFSNRIDVGIGRAPGGSAEATMALSDNYLEQVRMLPDKVKELLQFFDHGFPKDHMFSKVAPSPVPSVLPQPWILGTSGKSAKMAAENGLPYTFGHFMSEKDGKEITQQYKQNFQAKRTLKNPQIIVTVSVICAETTEEAEQLAMSSYLWQLQQQTGKSTSGIPSMEEARNYSFSDKEQESIKAMKQKSIVANPKEVVRTLKDLQKAYQADEMMIVTITPTYEARLRSYELIANELNKH</sequence>
<dbReference type="FunFam" id="3.20.20.30:FF:000002">
    <property type="entry name" value="LLM class flavin-dependent oxidoreductase"/>
    <property type="match status" value="1"/>
</dbReference>
<proteinExistence type="predicted"/>
<accession>A0A0M0L5V1</accession>